<dbReference type="InterPro" id="IPR015943">
    <property type="entry name" value="WD40/YVTN_repeat-like_dom_sf"/>
</dbReference>
<dbReference type="SMART" id="SM00320">
    <property type="entry name" value="WD40"/>
    <property type="match status" value="3"/>
</dbReference>
<reference evidence="8 9" key="1">
    <citation type="journal article" date="2022" name="G3 (Bethesda)">
        <title>Enemy or ally: a genomic approach to elucidate the lifestyle of Phyllosticta citrichinaensis.</title>
        <authorList>
            <person name="Buijs V.A."/>
            <person name="Groenewald J.Z."/>
            <person name="Haridas S."/>
            <person name="LaButti K.M."/>
            <person name="Lipzen A."/>
            <person name="Martin F.M."/>
            <person name="Barry K."/>
            <person name="Grigoriev I.V."/>
            <person name="Crous P.W."/>
            <person name="Seidl M.F."/>
        </authorList>
    </citation>
    <scope>NUCLEOTIDE SEQUENCE [LARGE SCALE GENOMIC DNA]</scope>
    <source>
        <strain evidence="8 9">CBS 129764</strain>
    </source>
</reference>
<evidence type="ECO:0000256" key="1">
    <source>
        <dbReference type="ARBA" id="ARBA00008075"/>
    </source>
</evidence>
<feature type="region of interest" description="Disordered" evidence="7">
    <location>
        <begin position="350"/>
        <end position="408"/>
    </location>
</feature>
<keyword evidence="3" id="KW-0677">Repeat</keyword>
<accession>A0ABR1Y575</accession>
<protein>
    <submittedName>
        <fullName evidence="8">WD40-repeat-containing domain protein</fullName>
    </submittedName>
</protein>
<feature type="repeat" description="WD" evidence="6">
    <location>
        <begin position="118"/>
        <end position="152"/>
    </location>
</feature>
<organism evidence="8 9">
    <name type="scientific">Phyllosticta citrichinensis</name>
    <dbReference type="NCBI Taxonomy" id="1130410"/>
    <lineage>
        <taxon>Eukaryota</taxon>
        <taxon>Fungi</taxon>
        <taxon>Dikarya</taxon>
        <taxon>Ascomycota</taxon>
        <taxon>Pezizomycotina</taxon>
        <taxon>Dothideomycetes</taxon>
        <taxon>Dothideomycetes incertae sedis</taxon>
        <taxon>Botryosphaeriales</taxon>
        <taxon>Phyllostictaceae</taxon>
        <taxon>Phyllosticta</taxon>
    </lineage>
</organism>
<dbReference type="InterPro" id="IPR051243">
    <property type="entry name" value="PcG_WD-repeat"/>
</dbReference>
<dbReference type="PROSITE" id="PS50082">
    <property type="entry name" value="WD_REPEATS_2"/>
    <property type="match status" value="1"/>
</dbReference>
<dbReference type="InterPro" id="IPR036322">
    <property type="entry name" value="WD40_repeat_dom_sf"/>
</dbReference>
<comment type="caution">
    <text evidence="8">The sequence shown here is derived from an EMBL/GenBank/DDBJ whole genome shotgun (WGS) entry which is preliminary data.</text>
</comment>
<evidence type="ECO:0000256" key="3">
    <source>
        <dbReference type="ARBA" id="ARBA00022737"/>
    </source>
</evidence>
<evidence type="ECO:0000256" key="6">
    <source>
        <dbReference type="PROSITE-ProRule" id="PRU00221"/>
    </source>
</evidence>
<comment type="similarity">
    <text evidence="1">Belongs to the WD repeat ESC family.</text>
</comment>
<dbReference type="Pfam" id="PF00400">
    <property type="entry name" value="WD40"/>
    <property type="match status" value="2"/>
</dbReference>
<dbReference type="PANTHER" id="PTHR10253">
    <property type="entry name" value="POLYCOMB PROTEIN"/>
    <property type="match status" value="1"/>
</dbReference>
<evidence type="ECO:0000313" key="8">
    <source>
        <dbReference type="EMBL" id="KAK8176079.1"/>
    </source>
</evidence>
<gene>
    <name evidence="8" type="ORF">IWX90DRAFT_131211</name>
</gene>
<evidence type="ECO:0000256" key="4">
    <source>
        <dbReference type="ARBA" id="ARBA00023015"/>
    </source>
</evidence>
<sequence>MQAKELPRPAGVVWDDKTTCIYDVQFYPYDAPGEDPVFAATGFQRVYVCRLSKDKSDQIETLREFNDQSKENGKSTELNSVAWTQDMENGNPLLCVAGAQPPIIKILDILEDKHTRDLVGHGGYINDLKISPTCPEILASISEDERIYIWHLGAKYQKIPIAAMFHGAAKGHCLAFHDSGRYVISGWYDSSIQLWALPDLPNENTGTDNVKPTYVPHFTSNEIHANEVDSIAFYGDMVISKAALEDSIFIWRIEGFKGSLPPPQCTSTADYKDCFFREDEDADGFHGSTYSAFGPRFQRLISLKTGHHSNIWLRFGLFHMPQKRPVLAYGANDGVIYLWDLQRLEEECRDGDANRERSPSQQSSMFGSPGGRSMSVASNGSVRPREKPSMKTKSQPYQDPFTPVPAHKSLHLPNKIRQDRVMTTRATAWSSGGEWVVSVGEGNSDRAGKKGFICLMNRWL</sequence>
<keyword evidence="4" id="KW-0805">Transcription regulation</keyword>
<evidence type="ECO:0000256" key="7">
    <source>
        <dbReference type="SAM" id="MobiDB-lite"/>
    </source>
</evidence>
<dbReference type="Gene3D" id="2.130.10.10">
    <property type="entry name" value="YVTN repeat-like/Quinoprotein amine dehydrogenase"/>
    <property type="match status" value="1"/>
</dbReference>
<keyword evidence="2 6" id="KW-0853">WD repeat</keyword>
<dbReference type="EMBL" id="JBBWUH010000002">
    <property type="protein sequence ID" value="KAK8176079.1"/>
    <property type="molecule type" value="Genomic_DNA"/>
</dbReference>
<evidence type="ECO:0000256" key="5">
    <source>
        <dbReference type="ARBA" id="ARBA00023163"/>
    </source>
</evidence>
<keyword evidence="5" id="KW-0804">Transcription</keyword>
<dbReference type="InterPro" id="IPR001680">
    <property type="entry name" value="WD40_rpt"/>
</dbReference>
<evidence type="ECO:0000313" key="9">
    <source>
        <dbReference type="Proteomes" id="UP001456524"/>
    </source>
</evidence>
<dbReference type="SUPFAM" id="SSF50978">
    <property type="entry name" value="WD40 repeat-like"/>
    <property type="match status" value="1"/>
</dbReference>
<keyword evidence="9" id="KW-1185">Reference proteome</keyword>
<proteinExistence type="inferred from homology"/>
<dbReference type="Proteomes" id="UP001456524">
    <property type="component" value="Unassembled WGS sequence"/>
</dbReference>
<name>A0ABR1Y575_9PEZI</name>
<evidence type="ECO:0000256" key="2">
    <source>
        <dbReference type="ARBA" id="ARBA00022574"/>
    </source>
</evidence>